<keyword evidence="6" id="KW-0813">Transport</keyword>
<keyword evidence="5" id="KW-0046">Antibiotic resistance</keyword>
<dbReference type="PANTHER" id="PTHR43229:SF6">
    <property type="entry name" value="ABC-TYPE MULTIDRUG TRANSPORT SYSTEM, PERMEASE COMPONENT"/>
    <property type="match status" value="1"/>
</dbReference>
<dbReference type="InterPro" id="IPR000412">
    <property type="entry name" value="ABC_2_transport"/>
</dbReference>
<dbReference type="Pfam" id="PF01061">
    <property type="entry name" value="ABC2_membrane"/>
    <property type="match status" value="1"/>
</dbReference>
<dbReference type="InterPro" id="IPR013525">
    <property type="entry name" value="ABC2_TM"/>
</dbReference>
<proteinExistence type="inferred from homology"/>
<sequence length="267" mass="28520">MMELRHIRRDRRAQVGLLVNPLMFLLVASGRDGDIPGSHVPAANQVIGGGIASVIFLAAMTWLPQQLANDREDGTLLRLRGTPGGIPAYLLSKVVALTGTALITVAVLLISGTLLTDATLPTDISRWMTLLWVLFLGLAALAPLGAAIGAVLPSSREAVALLSLPVFGLIFISGVFYPMNQMPRWLQTAGEVFPLAWMAKGVRSALLPDSALTAETGHSWQHLQTAGALTAWLLAALLVAPSLLRRAARQQSGSRLSARREFATHRS</sequence>
<keyword evidence="6" id="KW-1003">Cell membrane</keyword>
<comment type="caution">
    <text evidence="8">The sequence shown here is derived from an EMBL/GenBank/DDBJ whole genome shotgun (WGS) entry which is preliminary data.</text>
</comment>
<evidence type="ECO:0000313" key="9">
    <source>
        <dbReference type="Proteomes" id="UP001500460"/>
    </source>
</evidence>
<evidence type="ECO:0000256" key="5">
    <source>
        <dbReference type="ARBA" id="ARBA00023251"/>
    </source>
</evidence>
<dbReference type="Proteomes" id="UP001500460">
    <property type="component" value="Unassembled WGS sequence"/>
</dbReference>
<gene>
    <name evidence="8" type="ORF">GCM10010421_46620</name>
</gene>
<name>A0ABN3K4U8_9ACTN</name>
<evidence type="ECO:0000256" key="2">
    <source>
        <dbReference type="ARBA" id="ARBA00022692"/>
    </source>
</evidence>
<dbReference type="PIRSF" id="PIRSF006648">
    <property type="entry name" value="DrrB"/>
    <property type="match status" value="1"/>
</dbReference>
<dbReference type="PANTHER" id="PTHR43229">
    <property type="entry name" value="NODULATION PROTEIN J"/>
    <property type="match status" value="1"/>
</dbReference>
<organism evidence="8 9">
    <name type="scientific">Streptomyces glaucus</name>
    <dbReference type="NCBI Taxonomy" id="284029"/>
    <lineage>
        <taxon>Bacteria</taxon>
        <taxon>Bacillati</taxon>
        <taxon>Actinomycetota</taxon>
        <taxon>Actinomycetes</taxon>
        <taxon>Kitasatosporales</taxon>
        <taxon>Streptomycetaceae</taxon>
        <taxon>Streptomyces</taxon>
    </lineage>
</organism>
<evidence type="ECO:0000313" key="8">
    <source>
        <dbReference type="EMBL" id="GAA2449032.1"/>
    </source>
</evidence>
<dbReference type="EMBL" id="BAAATK010000034">
    <property type="protein sequence ID" value="GAA2449032.1"/>
    <property type="molecule type" value="Genomic_DNA"/>
</dbReference>
<feature type="transmembrane region" description="Helical" evidence="6">
    <location>
        <begin position="130"/>
        <end position="152"/>
    </location>
</feature>
<comment type="similarity">
    <text evidence="6">Belongs to the ABC-2 integral membrane protein family.</text>
</comment>
<dbReference type="PROSITE" id="PS51012">
    <property type="entry name" value="ABC_TM2"/>
    <property type="match status" value="1"/>
</dbReference>
<evidence type="ECO:0000256" key="4">
    <source>
        <dbReference type="ARBA" id="ARBA00023136"/>
    </source>
</evidence>
<comment type="subcellular location">
    <subcellularLocation>
        <location evidence="6">Cell membrane</location>
        <topology evidence="6">Multi-pass membrane protein</topology>
    </subcellularLocation>
    <subcellularLocation>
        <location evidence="1">Membrane</location>
        <topology evidence="1">Multi-pass membrane protein</topology>
    </subcellularLocation>
</comment>
<dbReference type="InterPro" id="IPR047817">
    <property type="entry name" value="ABC2_TM_bact-type"/>
</dbReference>
<comment type="caution">
    <text evidence="6">Lacks conserved residue(s) required for the propagation of feature annotation.</text>
</comment>
<feature type="transmembrane region" description="Helical" evidence="6">
    <location>
        <begin position="46"/>
        <end position="65"/>
    </location>
</feature>
<keyword evidence="2 6" id="KW-0812">Transmembrane</keyword>
<keyword evidence="3 6" id="KW-1133">Transmembrane helix</keyword>
<reference evidence="8 9" key="1">
    <citation type="journal article" date="2019" name="Int. J. Syst. Evol. Microbiol.">
        <title>The Global Catalogue of Microorganisms (GCM) 10K type strain sequencing project: providing services to taxonomists for standard genome sequencing and annotation.</title>
        <authorList>
            <consortium name="The Broad Institute Genomics Platform"/>
            <consortium name="The Broad Institute Genome Sequencing Center for Infectious Disease"/>
            <person name="Wu L."/>
            <person name="Ma J."/>
        </authorList>
    </citation>
    <scope>NUCLEOTIDE SEQUENCE [LARGE SCALE GENOMIC DNA]</scope>
    <source>
        <strain evidence="8 9">JCM 6922</strain>
    </source>
</reference>
<evidence type="ECO:0000256" key="1">
    <source>
        <dbReference type="ARBA" id="ARBA00004141"/>
    </source>
</evidence>
<feature type="transmembrane region" description="Helical" evidence="6">
    <location>
        <begin position="86"/>
        <end position="110"/>
    </location>
</feature>
<feature type="transmembrane region" description="Helical" evidence="6">
    <location>
        <begin position="159"/>
        <end position="177"/>
    </location>
</feature>
<accession>A0ABN3K4U8</accession>
<keyword evidence="4 6" id="KW-0472">Membrane</keyword>
<feature type="domain" description="ABC transmembrane type-2" evidence="7">
    <location>
        <begin position="12"/>
        <end position="247"/>
    </location>
</feature>
<dbReference type="InterPro" id="IPR051784">
    <property type="entry name" value="Nod_factor_ABC_transporter"/>
</dbReference>
<evidence type="ECO:0000256" key="6">
    <source>
        <dbReference type="RuleBase" id="RU361157"/>
    </source>
</evidence>
<evidence type="ECO:0000256" key="3">
    <source>
        <dbReference type="ARBA" id="ARBA00022989"/>
    </source>
</evidence>
<feature type="transmembrane region" description="Helical" evidence="6">
    <location>
        <begin position="226"/>
        <end position="244"/>
    </location>
</feature>
<keyword evidence="9" id="KW-1185">Reference proteome</keyword>
<evidence type="ECO:0000259" key="7">
    <source>
        <dbReference type="PROSITE" id="PS51012"/>
    </source>
</evidence>
<protein>
    <recommendedName>
        <fullName evidence="6">Transport permease protein</fullName>
    </recommendedName>
</protein>